<dbReference type="Gene3D" id="1.10.10.60">
    <property type="entry name" value="Homeodomain-like"/>
    <property type="match status" value="1"/>
</dbReference>
<dbReference type="PANTHER" id="PTHR30461">
    <property type="entry name" value="DNA-INVERTASE FROM LAMBDOID PROPHAGE"/>
    <property type="match status" value="1"/>
</dbReference>
<protein>
    <submittedName>
        <fullName evidence="8">Transposase</fullName>
    </submittedName>
</protein>
<evidence type="ECO:0000313" key="8">
    <source>
        <dbReference type="EMBL" id="KRN26652.1"/>
    </source>
</evidence>
<dbReference type="PATRIC" id="fig|1618.3.peg.1661"/>
<evidence type="ECO:0000256" key="5">
    <source>
        <dbReference type="PIRSR" id="PIRSR606118-50"/>
    </source>
</evidence>
<dbReference type="Gene3D" id="3.40.50.1390">
    <property type="entry name" value="Resolvase, N-terminal catalytic domain"/>
    <property type="match status" value="1"/>
</dbReference>
<evidence type="ECO:0000259" key="7">
    <source>
        <dbReference type="PROSITE" id="PS51736"/>
    </source>
</evidence>
<dbReference type="InterPro" id="IPR006120">
    <property type="entry name" value="Resolvase_HTH_dom"/>
</dbReference>
<gene>
    <name evidence="8" type="ORF">IV36_GL001637</name>
</gene>
<evidence type="ECO:0000256" key="6">
    <source>
        <dbReference type="PROSITE-ProRule" id="PRU10137"/>
    </source>
</evidence>
<dbReference type="EMBL" id="JQAR01000039">
    <property type="protein sequence ID" value="KRN26652.1"/>
    <property type="molecule type" value="Genomic_DNA"/>
</dbReference>
<keyword evidence="4" id="KW-0233">DNA recombination</keyword>
<dbReference type="CDD" id="cd03768">
    <property type="entry name" value="SR_ResInv"/>
    <property type="match status" value="1"/>
</dbReference>
<feature type="active site" description="O-(5'-phospho-DNA)-serine intermediate" evidence="5 6">
    <location>
        <position position="37"/>
    </location>
</feature>
<name>A0A0R2FP04_9LACO</name>
<organism evidence="8 9">
    <name type="scientific">Liquorilactobacillus mali</name>
    <dbReference type="NCBI Taxonomy" id="1618"/>
    <lineage>
        <taxon>Bacteria</taxon>
        <taxon>Bacillati</taxon>
        <taxon>Bacillota</taxon>
        <taxon>Bacilli</taxon>
        <taxon>Lactobacillales</taxon>
        <taxon>Lactobacillaceae</taxon>
        <taxon>Liquorilactobacillus</taxon>
    </lineage>
</organism>
<dbReference type="GO" id="GO:0003677">
    <property type="term" value="F:DNA binding"/>
    <property type="evidence" value="ECO:0007669"/>
    <property type="project" value="UniProtKB-KW"/>
</dbReference>
<evidence type="ECO:0000256" key="4">
    <source>
        <dbReference type="ARBA" id="ARBA00023172"/>
    </source>
</evidence>
<dbReference type="AlphaFoldDB" id="A0A0R2FP04"/>
<dbReference type="SMART" id="SM00857">
    <property type="entry name" value="Resolvase"/>
    <property type="match status" value="1"/>
</dbReference>
<dbReference type="Pfam" id="PF02796">
    <property type="entry name" value="HTH_7"/>
    <property type="match status" value="1"/>
</dbReference>
<comment type="similarity">
    <text evidence="1">Belongs to the site-specific recombinase resolvase family.</text>
</comment>
<sequence length="229" mass="26613">MEFKEIMNVVEIYQIFLYFMSVPRRSSEVKVGYARVSTTEQNLDRQLEALKKAGMQKIFAEKISGKNVDRPQLKAMLEYIHDQDEIVVLSLDRLGRSSQDLTEIIEEVRHKGAVLNILDLPSFAGVEDQNLKALLSNLVLEIYKYTAEEERRKIRERQRQGIELAKQRGAYKGAVRLYAPDSPDRRKRYLYHQVVQMLQQNPPVPIAQIARTIGTSRSQIYRIKKFSNL</sequence>
<feature type="domain" description="Resolvase/invertase-type recombinase catalytic" evidence="7">
    <location>
        <begin position="29"/>
        <end position="169"/>
    </location>
</feature>
<dbReference type="PROSITE" id="PS51736">
    <property type="entry name" value="RECOMBINASES_3"/>
    <property type="match status" value="1"/>
</dbReference>
<dbReference type="InterPro" id="IPR006119">
    <property type="entry name" value="Resolv_N"/>
</dbReference>
<evidence type="ECO:0000256" key="3">
    <source>
        <dbReference type="ARBA" id="ARBA00023125"/>
    </source>
</evidence>
<dbReference type="InterPro" id="IPR006118">
    <property type="entry name" value="Recombinase_CS"/>
</dbReference>
<evidence type="ECO:0000256" key="1">
    <source>
        <dbReference type="ARBA" id="ARBA00009913"/>
    </source>
</evidence>
<evidence type="ECO:0000313" key="9">
    <source>
        <dbReference type="Proteomes" id="UP000051727"/>
    </source>
</evidence>
<comment type="caution">
    <text evidence="8">The sequence shown here is derived from an EMBL/GenBank/DDBJ whole genome shotgun (WGS) entry which is preliminary data.</text>
</comment>
<dbReference type="PANTHER" id="PTHR30461:SF26">
    <property type="entry name" value="RESOLVASE HOMOLOG YNEB"/>
    <property type="match status" value="1"/>
</dbReference>
<keyword evidence="2" id="KW-0229">DNA integration</keyword>
<evidence type="ECO:0000256" key="2">
    <source>
        <dbReference type="ARBA" id="ARBA00022908"/>
    </source>
</evidence>
<dbReference type="GO" id="GO:0015074">
    <property type="term" value="P:DNA integration"/>
    <property type="evidence" value="ECO:0007669"/>
    <property type="project" value="UniProtKB-KW"/>
</dbReference>
<dbReference type="Pfam" id="PF00239">
    <property type="entry name" value="Resolvase"/>
    <property type="match status" value="1"/>
</dbReference>
<dbReference type="PROSITE" id="PS00397">
    <property type="entry name" value="RECOMBINASES_1"/>
    <property type="match status" value="1"/>
</dbReference>
<proteinExistence type="inferred from homology"/>
<dbReference type="InterPro" id="IPR050639">
    <property type="entry name" value="SSR_resolvase"/>
</dbReference>
<reference evidence="8 9" key="1">
    <citation type="journal article" date="2015" name="Genome Announc.">
        <title>Expanding the biotechnology potential of lactobacilli through comparative genomics of 213 strains and associated genera.</title>
        <authorList>
            <person name="Sun Z."/>
            <person name="Harris H.M."/>
            <person name="McCann A."/>
            <person name="Guo C."/>
            <person name="Argimon S."/>
            <person name="Zhang W."/>
            <person name="Yang X."/>
            <person name="Jeffery I.B."/>
            <person name="Cooney J.C."/>
            <person name="Kagawa T.F."/>
            <person name="Liu W."/>
            <person name="Song Y."/>
            <person name="Salvetti E."/>
            <person name="Wrobel A."/>
            <person name="Rasinkangas P."/>
            <person name="Parkhill J."/>
            <person name="Rea M.C."/>
            <person name="O'Sullivan O."/>
            <person name="Ritari J."/>
            <person name="Douillard F.P."/>
            <person name="Paul Ross R."/>
            <person name="Yang R."/>
            <person name="Briner A.E."/>
            <person name="Felis G.E."/>
            <person name="de Vos W.M."/>
            <person name="Barrangou R."/>
            <person name="Klaenhammer T.R."/>
            <person name="Caufield P.W."/>
            <person name="Cui Y."/>
            <person name="Zhang H."/>
            <person name="O'Toole P.W."/>
        </authorList>
    </citation>
    <scope>NUCLEOTIDE SEQUENCE [LARGE SCALE GENOMIC DNA]</scope>
    <source>
        <strain evidence="8 9">ATCC 27304</strain>
    </source>
</reference>
<dbReference type="InterPro" id="IPR036162">
    <property type="entry name" value="Resolvase-like_N_sf"/>
</dbReference>
<dbReference type="Proteomes" id="UP000051727">
    <property type="component" value="Unassembled WGS sequence"/>
</dbReference>
<dbReference type="GO" id="GO:0000150">
    <property type="term" value="F:DNA strand exchange activity"/>
    <property type="evidence" value="ECO:0007669"/>
    <property type="project" value="InterPro"/>
</dbReference>
<keyword evidence="3" id="KW-0238">DNA-binding</keyword>
<accession>A0A0R2FP04</accession>
<dbReference type="SUPFAM" id="SSF53041">
    <property type="entry name" value="Resolvase-like"/>
    <property type="match status" value="1"/>
</dbReference>